<dbReference type="InterPro" id="IPR003495">
    <property type="entry name" value="CobW/HypB/UreG_nucleotide-bd"/>
</dbReference>
<dbReference type="Proteomes" id="UP000494260">
    <property type="component" value="Unassembled WGS sequence"/>
</dbReference>
<dbReference type="InterPro" id="IPR027417">
    <property type="entry name" value="P-loop_NTPase"/>
</dbReference>
<keyword evidence="2" id="KW-0378">Hydrolase</keyword>
<dbReference type="SUPFAM" id="SSF90002">
    <property type="entry name" value="Hypothetical protein YjiA, C-terminal domain"/>
    <property type="match status" value="1"/>
</dbReference>
<dbReference type="InterPro" id="IPR051316">
    <property type="entry name" value="Zinc-reg_GTPase_activator"/>
</dbReference>
<evidence type="ECO:0000313" key="8">
    <source>
        <dbReference type="EMBL" id="VWC59223.1"/>
    </source>
</evidence>
<protein>
    <submittedName>
        <fullName evidence="8">Cobalamin biosynthesis protein</fullName>
    </submittedName>
</protein>
<keyword evidence="1" id="KW-0547">Nucleotide-binding</keyword>
<evidence type="ECO:0000256" key="5">
    <source>
        <dbReference type="ARBA" id="ARBA00045658"/>
    </source>
</evidence>
<dbReference type="PANTHER" id="PTHR13748">
    <property type="entry name" value="COBW-RELATED"/>
    <property type="match status" value="1"/>
</dbReference>
<reference evidence="8 9" key="1">
    <citation type="submission" date="2019-09" db="EMBL/GenBank/DDBJ databases">
        <authorList>
            <person name="Depoorter E."/>
        </authorList>
    </citation>
    <scope>NUCLEOTIDE SEQUENCE [LARGE SCALE GENOMIC DNA]</scope>
    <source>
        <strain evidence="8">R-18109</strain>
    </source>
</reference>
<dbReference type="Pfam" id="PF07683">
    <property type="entry name" value="CobW_C"/>
    <property type="match status" value="1"/>
</dbReference>
<keyword evidence="3" id="KW-0143">Chaperone</keyword>
<organism evidence="8 9">
    <name type="scientific">Burkholderia lata (strain ATCC 17760 / DSM 23089 / LMG 22485 / NCIMB 9086 / R18194 / 383)</name>
    <dbReference type="NCBI Taxonomy" id="482957"/>
    <lineage>
        <taxon>Bacteria</taxon>
        <taxon>Pseudomonadati</taxon>
        <taxon>Pseudomonadota</taxon>
        <taxon>Betaproteobacteria</taxon>
        <taxon>Burkholderiales</taxon>
        <taxon>Burkholderiaceae</taxon>
        <taxon>Burkholderia</taxon>
        <taxon>Burkholderia cepacia complex</taxon>
    </lineage>
</organism>
<evidence type="ECO:0000259" key="7">
    <source>
        <dbReference type="SMART" id="SM00833"/>
    </source>
</evidence>
<dbReference type="GO" id="GO:0000166">
    <property type="term" value="F:nucleotide binding"/>
    <property type="evidence" value="ECO:0007669"/>
    <property type="project" value="UniProtKB-KW"/>
</dbReference>
<dbReference type="CDD" id="cd03112">
    <property type="entry name" value="CobW-like"/>
    <property type="match status" value="1"/>
</dbReference>
<proteinExistence type="inferred from homology"/>
<dbReference type="Gene3D" id="3.30.1220.10">
    <property type="entry name" value="CobW-like, C-terminal domain"/>
    <property type="match status" value="1"/>
</dbReference>
<dbReference type="EMBL" id="CABVQH010000003">
    <property type="protein sequence ID" value="VWC59223.1"/>
    <property type="molecule type" value="Genomic_DNA"/>
</dbReference>
<comment type="catalytic activity">
    <reaction evidence="6">
        <text>GTP + H2O = GDP + phosphate + H(+)</text>
        <dbReference type="Rhea" id="RHEA:19669"/>
        <dbReference type="ChEBI" id="CHEBI:15377"/>
        <dbReference type="ChEBI" id="CHEBI:15378"/>
        <dbReference type="ChEBI" id="CHEBI:37565"/>
        <dbReference type="ChEBI" id="CHEBI:43474"/>
        <dbReference type="ChEBI" id="CHEBI:58189"/>
    </reaction>
    <physiologicalReaction direction="left-to-right" evidence="6">
        <dbReference type="Rhea" id="RHEA:19670"/>
    </physiologicalReaction>
</comment>
<dbReference type="GO" id="GO:0016787">
    <property type="term" value="F:hydrolase activity"/>
    <property type="evidence" value="ECO:0007669"/>
    <property type="project" value="UniProtKB-KW"/>
</dbReference>
<dbReference type="SMART" id="SM00833">
    <property type="entry name" value="CobW_C"/>
    <property type="match status" value="1"/>
</dbReference>
<evidence type="ECO:0000256" key="6">
    <source>
        <dbReference type="ARBA" id="ARBA00049117"/>
    </source>
</evidence>
<name>A0A6P2TE21_BURL3</name>
<dbReference type="Gene3D" id="3.40.50.300">
    <property type="entry name" value="P-loop containing nucleotide triphosphate hydrolases"/>
    <property type="match status" value="1"/>
</dbReference>
<dbReference type="InterPro" id="IPR036627">
    <property type="entry name" value="CobW-likC_sf"/>
</dbReference>
<evidence type="ECO:0000256" key="3">
    <source>
        <dbReference type="ARBA" id="ARBA00023186"/>
    </source>
</evidence>
<dbReference type="InterPro" id="IPR011629">
    <property type="entry name" value="CobW-like_C"/>
</dbReference>
<comment type="similarity">
    <text evidence="4">Belongs to the SIMIBI class G3E GTPase family. ZNG1 subfamily.</text>
</comment>
<evidence type="ECO:0000256" key="4">
    <source>
        <dbReference type="ARBA" id="ARBA00034320"/>
    </source>
</evidence>
<feature type="domain" description="CobW C-terminal" evidence="7">
    <location>
        <begin position="250"/>
        <end position="346"/>
    </location>
</feature>
<gene>
    <name evidence="8" type="ORF">BLA18109_01321</name>
</gene>
<comment type="function">
    <text evidence="5">Zinc chaperone that directly transfers zinc cofactor to target proteins, thereby activating them. Zinc is transferred from the CXCC motif in the GTPase domain to the zinc binding site in target proteins in a process requiring GTP hydrolysis.</text>
</comment>
<sequence length="359" mass="37289">MGHRARRARVPVAAMSTQAESVMPAASTPAPIDLAVIGGYLGAGKTTVVNAILQAPHGRRIAVLVNDFGAVNIDARLVRARGDDVIELDNGCICCTIGGALVDALTRVATRDVRPELLLVEASGVADPAKIAQIGLLNGAFRLTSVLVVADALAWRDTLADPLVGAMAQRQLDGAGAIVVTKLDCIAPERRDAVLDDVRACAPTDIVVAAHHGEIPLALLFDAAVPDRGAIPAGFARAHRAIGHDAMPAFASVTVAAPDVLDKARLRAWLKALPRTILRAKGIVRVADAEGRVATRVCQVAARRIRFSSMEDEGLAARDGDGVMVFIGFIDAAVEAALRDGIVQCSVAAGTVALTSAID</sequence>
<dbReference type="AlphaFoldDB" id="A0A6P2TE21"/>
<evidence type="ECO:0000256" key="1">
    <source>
        <dbReference type="ARBA" id="ARBA00022741"/>
    </source>
</evidence>
<dbReference type="SUPFAM" id="SSF52540">
    <property type="entry name" value="P-loop containing nucleoside triphosphate hydrolases"/>
    <property type="match status" value="1"/>
</dbReference>
<accession>A0A6P2TE21</accession>
<evidence type="ECO:0000313" key="9">
    <source>
        <dbReference type="Proteomes" id="UP000494260"/>
    </source>
</evidence>
<dbReference type="Pfam" id="PF02492">
    <property type="entry name" value="cobW"/>
    <property type="match status" value="1"/>
</dbReference>
<evidence type="ECO:0000256" key="2">
    <source>
        <dbReference type="ARBA" id="ARBA00022801"/>
    </source>
</evidence>